<comment type="caution">
    <text evidence="1">The sequence shown here is derived from an EMBL/GenBank/DDBJ whole genome shotgun (WGS) entry which is preliminary data.</text>
</comment>
<keyword evidence="2" id="KW-1185">Reference proteome</keyword>
<evidence type="ECO:0000313" key="2">
    <source>
        <dbReference type="Proteomes" id="UP001201262"/>
    </source>
</evidence>
<evidence type="ECO:0000313" key="1">
    <source>
        <dbReference type="EMBL" id="KAH8703980.1"/>
    </source>
</evidence>
<dbReference type="GeneID" id="70240835"/>
<name>A0AAD4L1T9_9EURO</name>
<protein>
    <submittedName>
        <fullName evidence="1">Uncharacterized protein</fullName>
    </submittedName>
</protein>
<sequence length="518" mass="58725">MDLDMNIPLFYRVSTMAALSTSKLLPLDTVMNIEAMTNIVPDIDPINVPRTVRLRSEQDCDQAFSLLLSILRQPELGMYIRHIDILRDTSYHGQYKPTPSQRFVSEQDRMLLQSAVLNAGWYGVEKELVLNMLLQKHFDLDFSHGFQSSRVRGGRHTRGSHMIQALAAILVSVSPNLESIKLRPIGRYMKDGFAHLPLEQFLLRAGSPSCSRGHVLKNLHRIDLLHTDDALIHDPILFNPYDLLYHMSIFDQLPSIEHICVGGMEIEEDGQEDLLPLSSNIQRIELLHSVLPTMLLCSVITSSKQLQHFVHSVGGRATIDTGNWHMGFPAILRALLVHRDSLECLDLDTDSDYSSVLEEEEFAEYFVPGSDDDTNDDMDEDVEDQRAFMNQKSVVKLIFHQNGALCDFTALRRLSIGVKCLFEMARGISVQQAVNIPLADLLPPNLESLCIRGYIPGDNQFYDTHIQDLFEKFVAGQKPGLTELLGIREFIPNSEMVHIDDVDQHPELVWIDERDAMI</sequence>
<accession>A0AAD4L1T9</accession>
<dbReference type="Proteomes" id="UP001201262">
    <property type="component" value="Unassembled WGS sequence"/>
</dbReference>
<gene>
    <name evidence="1" type="ORF">BGW36DRAFT_288060</name>
</gene>
<dbReference type="AlphaFoldDB" id="A0AAD4L1T9"/>
<dbReference type="RefSeq" id="XP_046076998.1">
    <property type="nucleotide sequence ID" value="XM_046210548.1"/>
</dbReference>
<dbReference type="EMBL" id="JAJTJA010000002">
    <property type="protein sequence ID" value="KAH8703980.1"/>
    <property type="molecule type" value="Genomic_DNA"/>
</dbReference>
<organism evidence="1 2">
    <name type="scientific">Talaromyces proteolyticus</name>
    <dbReference type="NCBI Taxonomy" id="1131652"/>
    <lineage>
        <taxon>Eukaryota</taxon>
        <taxon>Fungi</taxon>
        <taxon>Dikarya</taxon>
        <taxon>Ascomycota</taxon>
        <taxon>Pezizomycotina</taxon>
        <taxon>Eurotiomycetes</taxon>
        <taxon>Eurotiomycetidae</taxon>
        <taxon>Eurotiales</taxon>
        <taxon>Trichocomaceae</taxon>
        <taxon>Talaromyces</taxon>
        <taxon>Talaromyces sect. Bacilispori</taxon>
    </lineage>
</organism>
<reference evidence="1" key="1">
    <citation type="submission" date="2021-12" db="EMBL/GenBank/DDBJ databases">
        <title>Convergent genome expansion in fungi linked to evolution of root-endophyte symbiosis.</title>
        <authorList>
            <consortium name="DOE Joint Genome Institute"/>
            <person name="Ke Y.-H."/>
            <person name="Bonito G."/>
            <person name="Liao H.-L."/>
            <person name="Looney B."/>
            <person name="Rojas-Flechas A."/>
            <person name="Nash J."/>
            <person name="Hameed K."/>
            <person name="Schadt C."/>
            <person name="Martin F."/>
            <person name="Crous P.W."/>
            <person name="Miettinen O."/>
            <person name="Magnuson J.K."/>
            <person name="Labbe J."/>
            <person name="Jacobson D."/>
            <person name="Doktycz M.J."/>
            <person name="Veneault-Fourrey C."/>
            <person name="Kuo A."/>
            <person name="Mondo S."/>
            <person name="Calhoun S."/>
            <person name="Riley R."/>
            <person name="Ohm R."/>
            <person name="LaButti K."/>
            <person name="Andreopoulos B."/>
            <person name="Pangilinan J."/>
            <person name="Nolan M."/>
            <person name="Tritt A."/>
            <person name="Clum A."/>
            <person name="Lipzen A."/>
            <person name="Daum C."/>
            <person name="Barry K."/>
            <person name="Grigoriev I.V."/>
            <person name="Vilgalys R."/>
        </authorList>
    </citation>
    <scope>NUCLEOTIDE SEQUENCE</scope>
    <source>
        <strain evidence="1">PMI_201</strain>
    </source>
</reference>
<proteinExistence type="predicted"/>